<proteinExistence type="predicted"/>
<organism evidence="1">
    <name type="scientific">viral metagenome</name>
    <dbReference type="NCBI Taxonomy" id="1070528"/>
    <lineage>
        <taxon>unclassified sequences</taxon>
        <taxon>metagenomes</taxon>
        <taxon>organismal metagenomes</taxon>
    </lineage>
</organism>
<gene>
    <name evidence="1" type="ORF">MM415A01881_0003</name>
</gene>
<protein>
    <submittedName>
        <fullName evidence="1">Uncharacterized protein</fullName>
    </submittedName>
</protein>
<name>A0A6M3K243_9ZZZZ</name>
<dbReference type="AlphaFoldDB" id="A0A6M3K243"/>
<dbReference type="EMBL" id="MT142136">
    <property type="protein sequence ID" value="QJA75027.1"/>
    <property type="molecule type" value="Genomic_DNA"/>
</dbReference>
<sequence>MKLSVRDRLILLRVLPKEGDYLTLKIVRDLAGGLSFSEDEHKEYKFKETEGAITWSNDSEKDVEFGDKAKELIATALKALSDQKKLSLEHFDLYERFCEKAE</sequence>
<evidence type="ECO:0000313" key="1">
    <source>
        <dbReference type="EMBL" id="QJA75027.1"/>
    </source>
</evidence>
<accession>A0A6M3K243</accession>
<reference evidence="1" key="1">
    <citation type="submission" date="2020-03" db="EMBL/GenBank/DDBJ databases">
        <title>The deep terrestrial virosphere.</title>
        <authorList>
            <person name="Holmfeldt K."/>
            <person name="Nilsson E."/>
            <person name="Simone D."/>
            <person name="Lopez-Fernandez M."/>
            <person name="Wu X."/>
            <person name="de Brujin I."/>
            <person name="Lundin D."/>
            <person name="Andersson A."/>
            <person name="Bertilsson S."/>
            <person name="Dopson M."/>
        </authorList>
    </citation>
    <scope>NUCLEOTIDE SEQUENCE</scope>
    <source>
        <strain evidence="1">MM415A01881</strain>
    </source>
</reference>